<dbReference type="Proteomes" id="UP000184292">
    <property type="component" value="Unassembled WGS sequence"/>
</dbReference>
<dbReference type="InterPro" id="IPR041698">
    <property type="entry name" value="Methyltransf_25"/>
</dbReference>
<evidence type="ECO:0000256" key="3">
    <source>
        <dbReference type="ARBA" id="ARBA00022691"/>
    </source>
</evidence>
<accession>A0A1M6EM40</accession>
<keyword evidence="1 5" id="KW-0489">Methyltransferase</keyword>
<evidence type="ECO:0000313" key="5">
    <source>
        <dbReference type="EMBL" id="SHI86328.1"/>
    </source>
</evidence>
<dbReference type="CDD" id="cd02440">
    <property type="entry name" value="AdoMet_MTases"/>
    <property type="match status" value="1"/>
</dbReference>
<evidence type="ECO:0000259" key="4">
    <source>
        <dbReference type="Pfam" id="PF13649"/>
    </source>
</evidence>
<dbReference type="GO" id="GO:0008168">
    <property type="term" value="F:methyltransferase activity"/>
    <property type="evidence" value="ECO:0007669"/>
    <property type="project" value="UniProtKB-KW"/>
</dbReference>
<dbReference type="SUPFAM" id="SSF53335">
    <property type="entry name" value="S-adenosyl-L-methionine-dependent methyltransferases"/>
    <property type="match status" value="1"/>
</dbReference>
<protein>
    <submittedName>
        <fullName evidence="5">Methyltransferase domain-containing protein</fullName>
    </submittedName>
</protein>
<evidence type="ECO:0000313" key="6">
    <source>
        <dbReference type="Proteomes" id="UP000184292"/>
    </source>
</evidence>
<organism evidence="5 6">
    <name type="scientific">Wenxinia saemankumensis</name>
    <dbReference type="NCBI Taxonomy" id="1447782"/>
    <lineage>
        <taxon>Bacteria</taxon>
        <taxon>Pseudomonadati</taxon>
        <taxon>Pseudomonadota</taxon>
        <taxon>Alphaproteobacteria</taxon>
        <taxon>Rhodobacterales</taxon>
        <taxon>Roseobacteraceae</taxon>
        <taxon>Wenxinia</taxon>
    </lineage>
</organism>
<dbReference type="RefSeq" id="WP_073329514.1">
    <property type="nucleotide sequence ID" value="NZ_FQYO01000003.1"/>
</dbReference>
<gene>
    <name evidence="5" type="ORF">SAMN05444417_2057</name>
</gene>
<reference evidence="5 6" key="1">
    <citation type="submission" date="2016-11" db="EMBL/GenBank/DDBJ databases">
        <authorList>
            <person name="Jaros S."/>
            <person name="Januszkiewicz K."/>
            <person name="Wedrychowicz H."/>
        </authorList>
    </citation>
    <scope>NUCLEOTIDE SEQUENCE [LARGE SCALE GENOMIC DNA]</scope>
    <source>
        <strain evidence="5 6">DSM 100565</strain>
    </source>
</reference>
<dbReference type="AlphaFoldDB" id="A0A1M6EM40"/>
<dbReference type="Pfam" id="PF13649">
    <property type="entry name" value="Methyltransf_25"/>
    <property type="match status" value="1"/>
</dbReference>
<dbReference type="PANTHER" id="PTHR43464">
    <property type="entry name" value="METHYLTRANSFERASE"/>
    <property type="match status" value="1"/>
</dbReference>
<evidence type="ECO:0000256" key="2">
    <source>
        <dbReference type="ARBA" id="ARBA00022679"/>
    </source>
</evidence>
<dbReference type="GO" id="GO:0032259">
    <property type="term" value="P:methylation"/>
    <property type="evidence" value="ECO:0007669"/>
    <property type="project" value="UniProtKB-KW"/>
</dbReference>
<dbReference type="OrthoDB" id="7348755at2"/>
<keyword evidence="2 5" id="KW-0808">Transferase</keyword>
<dbReference type="STRING" id="1447782.SAMN05444417_2057"/>
<feature type="domain" description="Methyltransferase" evidence="4">
    <location>
        <begin position="43"/>
        <end position="133"/>
    </location>
</feature>
<sequence length="196" mass="20348">MSDASLRIYAERAGQLGQGYDAVTAEDVLAPLVPVLPEPPASVLDVGPGTGRDLAWFAARGHDVTAAEPVAAFHDAIRDKVPGAALIPAGLPGLEGVDGPFGLILANLVWHHVAPGDRDAGMARMAGLLAPGGRLILCLRHGQVFPDSGVWATDTDEEAARAAAHGLREIRRAPAADRGPVGQDVTATWLTLEAPR</sequence>
<keyword evidence="3" id="KW-0949">S-adenosyl-L-methionine</keyword>
<dbReference type="PANTHER" id="PTHR43464:SF19">
    <property type="entry name" value="UBIQUINONE BIOSYNTHESIS O-METHYLTRANSFERASE, MITOCHONDRIAL"/>
    <property type="match status" value="1"/>
</dbReference>
<dbReference type="InterPro" id="IPR029063">
    <property type="entry name" value="SAM-dependent_MTases_sf"/>
</dbReference>
<dbReference type="Gene3D" id="3.40.50.150">
    <property type="entry name" value="Vaccinia Virus protein VP39"/>
    <property type="match status" value="1"/>
</dbReference>
<proteinExistence type="predicted"/>
<keyword evidence="6" id="KW-1185">Reference proteome</keyword>
<evidence type="ECO:0000256" key="1">
    <source>
        <dbReference type="ARBA" id="ARBA00022603"/>
    </source>
</evidence>
<dbReference type="EMBL" id="FQYO01000003">
    <property type="protein sequence ID" value="SHI86328.1"/>
    <property type="molecule type" value="Genomic_DNA"/>
</dbReference>
<name>A0A1M6EM40_9RHOB</name>